<dbReference type="Proteomes" id="UP000226431">
    <property type="component" value="Unassembled WGS sequence"/>
</dbReference>
<name>A0A2C5XHB7_9HYPO</name>
<feature type="domain" description="Fungal-type protein kinase" evidence="2">
    <location>
        <begin position="59"/>
        <end position="98"/>
    </location>
</feature>
<accession>A0A2C5XHB7</accession>
<dbReference type="Pfam" id="PF17667">
    <property type="entry name" value="Pkinase_fungal"/>
    <property type="match status" value="1"/>
</dbReference>
<dbReference type="AlphaFoldDB" id="A0A2C5XHB7"/>
<keyword evidence="4" id="KW-1185">Reference proteome</keyword>
<evidence type="ECO:0000313" key="4">
    <source>
        <dbReference type="Proteomes" id="UP000226431"/>
    </source>
</evidence>
<evidence type="ECO:0000313" key="3">
    <source>
        <dbReference type="EMBL" id="PHH72399.1"/>
    </source>
</evidence>
<feature type="region of interest" description="Disordered" evidence="1">
    <location>
        <begin position="1"/>
        <end position="26"/>
    </location>
</feature>
<dbReference type="InterPro" id="IPR040976">
    <property type="entry name" value="Pkinase_fungal"/>
</dbReference>
<comment type="caution">
    <text evidence="3">The sequence shown here is derived from an EMBL/GenBank/DDBJ whole genome shotgun (WGS) entry which is preliminary data.</text>
</comment>
<protein>
    <recommendedName>
        <fullName evidence="2">Fungal-type protein kinase domain-containing protein</fullName>
    </recommendedName>
</protein>
<dbReference type="OrthoDB" id="5584477at2759"/>
<reference evidence="3 4" key="1">
    <citation type="submission" date="2017-06" db="EMBL/GenBank/DDBJ databases">
        <title>Ant-infecting Ophiocordyceps genomes reveal a high diversity of potential behavioral manipulation genes and a possible major role for enterotoxins.</title>
        <authorList>
            <person name="De Bekker C."/>
            <person name="Evans H.C."/>
            <person name="Brachmann A."/>
            <person name="Hughes D.P."/>
        </authorList>
    </citation>
    <scope>NUCLEOTIDE SEQUENCE [LARGE SCALE GENOMIC DNA]</scope>
    <source>
        <strain evidence="3 4">Map16</strain>
    </source>
</reference>
<gene>
    <name evidence="3" type="ORF">CDD80_4560</name>
</gene>
<dbReference type="EMBL" id="NJES01000423">
    <property type="protein sequence ID" value="PHH72399.1"/>
    <property type="molecule type" value="Genomic_DNA"/>
</dbReference>
<proteinExistence type="predicted"/>
<evidence type="ECO:0000256" key="1">
    <source>
        <dbReference type="SAM" id="MobiDB-lite"/>
    </source>
</evidence>
<evidence type="ECO:0000259" key="2">
    <source>
        <dbReference type="Pfam" id="PF17667"/>
    </source>
</evidence>
<organism evidence="3 4">
    <name type="scientific">Ophiocordyceps camponoti-rufipedis</name>
    <dbReference type="NCBI Taxonomy" id="2004952"/>
    <lineage>
        <taxon>Eukaryota</taxon>
        <taxon>Fungi</taxon>
        <taxon>Dikarya</taxon>
        <taxon>Ascomycota</taxon>
        <taxon>Pezizomycotina</taxon>
        <taxon>Sordariomycetes</taxon>
        <taxon>Hypocreomycetidae</taxon>
        <taxon>Hypocreales</taxon>
        <taxon>Ophiocordycipitaceae</taxon>
        <taxon>Ophiocordyceps</taxon>
    </lineage>
</organism>
<sequence length="100" mass="11482">MADEKITSSKSYLGNRLHRSTEPTRHQAHLQVHGFDPLPIRIYPATIHCSVEPVYPPRMMELWIFDRSGCLISGKFSVHKKPEWFAKAVVNDAAMSLRHL</sequence>